<name>A0A061SCB0_9CHLO</name>
<accession>A0A061SCB0</accession>
<evidence type="ECO:0000256" key="3">
    <source>
        <dbReference type="ARBA" id="ARBA00022723"/>
    </source>
</evidence>
<dbReference type="AlphaFoldDB" id="A0A061SCB0"/>
<dbReference type="Gene3D" id="3.90.79.10">
    <property type="entry name" value="Nucleoside Triphosphate Pyrophosphohydrolase"/>
    <property type="match status" value="1"/>
</dbReference>
<keyword evidence="5" id="KW-0460">Magnesium</keyword>
<dbReference type="GO" id="GO:0005737">
    <property type="term" value="C:cytoplasm"/>
    <property type="evidence" value="ECO:0007669"/>
    <property type="project" value="UniProtKB-ARBA"/>
</dbReference>
<comment type="cofactor">
    <cofactor evidence="1">
        <name>Mn(2+)</name>
        <dbReference type="ChEBI" id="CHEBI:29035"/>
    </cofactor>
</comment>
<gene>
    <name evidence="8" type="primary">NUDT7</name>
    <name evidence="8" type="ORF">TSPGSL018_10349</name>
</gene>
<evidence type="ECO:0000256" key="5">
    <source>
        <dbReference type="ARBA" id="ARBA00022842"/>
    </source>
</evidence>
<keyword evidence="4" id="KW-0378">Hydrolase</keyword>
<dbReference type="GO" id="GO:0008893">
    <property type="term" value="F:guanosine-3',5'-bis(diphosphate) 3'-diphosphatase activity"/>
    <property type="evidence" value="ECO:0007669"/>
    <property type="project" value="UniProtKB-ARBA"/>
</dbReference>
<dbReference type="SUPFAM" id="SSF55811">
    <property type="entry name" value="Nudix"/>
    <property type="match status" value="1"/>
</dbReference>
<dbReference type="GO" id="GO:0015937">
    <property type="term" value="P:coenzyme A biosynthetic process"/>
    <property type="evidence" value="ECO:0007669"/>
    <property type="project" value="UniProtKB-ARBA"/>
</dbReference>
<evidence type="ECO:0000256" key="2">
    <source>
        <dbReference type="ARBA" id="ARBA00001946"/>
    </source>
</evidence>
<evidence type="ECO:0000313" key="8">
    <source>
        <dbReference type="EMBL" id="JAC80401.1"/>
    </source>
</evidence>
<evidence type="ECO:0000256" key="6">
    <source>
        <dbReference type="ARBA" id="ARBA00023211"/>
    </source>
</evidence>
<dbReference type="PROSITE" id="PS51462">
    <property type="entry name" value="NUDIX"/>
    <property type="match status" value="1"/>
</dbReference>
<comment type="cofactor">
    <cofactor evidence="2">
        <name>Mg(2+)</name>
        <dbReference type="ChEBI" id="CHEBI:18420"/>
    </cofactor>
</comment>
<evidence type="ECO:0000256" key="1">
    <source>
        <dbReference type="ARBA" id="ARBA00001936"/>
    </source>
</evidence>
<dbReference type="GO" id="GO:0046872">
    <property type="term" value="F:metal ion binding"/>
    <property type="evidence" value="ECO:0007669"/>
    <property type="project" value="UniProtKB-KW"/>
</dbReference>
<dbReference type="NCBIfam" id="NF007980">
    <property type="entry name" value="PRK10707.1"/>
    <property type="match status" value="1"/>
</dbReference>
<protein>
    <submittedName>
        <fullName evidence="8">Peroxisomal coenzyme A diphosphatase NUDT7</fullName>
    </submittedName>
</protein>
<proteinExistence type="predicted"/>
<dbReference type="InterPro" id="IPR045121">
    <property type="entry name" value="CoAse"/>
</dbReference>
<reference evidence="8" key="1">
    <citation type="submission" date="2014-05" db="EMBL/GenBank/DDBJ databases">
        <title>The transcriptome of the halophilic microalga Tetraselmis sp. GSL018 isolated from the Great Salt Lake, Utah.</title>
        <authorList>
            <person name="Jinkerson R.E."/>
            <person name="D'Adamo S."/>
            <person name="Posewitz M.C."/>
        </authorList>
    </citation>
    <scope>NUCLEOTIDE SEQUENCE</scope>
    <source>
        <strain evidence="8">GSL018</strain>
    </source>
</reference>
<dbReference type="GO" id="GO:0015938">
    <property type="term" value="P:coenzyme A catabolic process"/>
    <property type="evidence" value="ECO:0007669"/>
    <property type="project" value="TreeGrafter"/>
</dbReference>
<dbReference type="Pfam" id="PF00293">
    <property type="entry name" value="NUDIX"/>
    <property type="match status" value="1"/>
</dbReference>
<evidence type="ECO:0000256" key="4">
    <source>
        <dbReference type="ARBA" id="ARBA00022801"/>
    </source>
</evidence>
<dbReference type="PANTHER" id="PTHR12992:SF24">
    <property type="entry name" value="PEROXISOMAL COENZYME A DIPHOSPHATASE NUDT7"/>
    <property type="match status" value="1"/>
</dbReference>
<dbReference type="EMBL" id="GBEZ01004845">
    <property type="protein sequence ID" value="JAC80401.1"/>
    <property type="molecule type" value="Transcribed_RNA"/>
</dbReference>
<keyword evidence="6" id="KW-0464">Manganese</keyword>
<dbReference type="GO" id="GO:0010945">
    <property type="term" value="F:coenzyme A diphosphatase activity"/>
    <property type="evidence" value="ECO:0007669"/>
    <property type="project" value="InterPro"/>
</dbReference>
<keyword evidence="3" id="KW-0479">Metal-binding</keyword>
<dbReference type="InterPro" id="IPR015797">
    <property type="entry name" value="NUDIX_hydrolase-like_dom_sf"/>
</dbReference>
<dbReference type="InterPro" id="IPR000086">
    <property type="entry name" value="NUDIX_hydrolase_dom"/>
</dbReference>
<dbReference type="CDD" id="cd03426">
    <property type="entry name" value="NUDIX_CoAse_Nudt7"/>
    <property type="match status" value="1"/>
</dbReference>
<organism evidence="8">
    <name type="scientific">Tetraselmis sp. GSL018</name>
    <dbReference type="NCBI Taxonomy" id="582737"/>
    <lineage>
        <taxon>Eukaryota</taxon>
        <taxon>Viridiplantae</taxon>
        <taxon>Chlorophyta</taxon>
        <taxon>core chlorophytes</taxon>
        <taxon>Chlorodendrophyceae</taxon>
        <taxon>Chlorodendrales</taxon>
        <taxon>Chlorodendraceae</taxon>
        <taxon>Tetraselmis</taxon>
    </lineage>
</organism>
<sequence length="301" mass="33331">MPILSNNFIRRLSFLSVVHCRHFALLTTPRLSKSVTPALVRPSHSTDKHSFRKYFVDQRYNFVTNSKTSINKASMLETCLLNLKRTELDARPVSPRPAAVLVPLFEDVEGNVRVLLTKRSSKLRSHAGEVSLPGGKRDEEDVDDTATALREANEEIGLHPGDAEVVAEIPPMLSKHSLSVKPIVATVPATFQPVPNADEVSDVFSMPLHAFLEAENHSHRDAVWGDVPYRLHFFRHEEFTVWGLTAAILINVAQLAFAEEAAFVVQDEGAVCVSKIHMRYGEPAVGSPPRIAGEGPQMLDD</sequence>
<feature type="domain" description="Nudix hydrolase" evidence="7">
    <location>
        <begin position="95"/>
        <end position="229"/>
    </location>
</feature>
<dbReference type="FunFam" id="3.90.79.10:FF:000036">
    <property type="entry name" value="Nudix hydrolase 11"/>
    <property type="match status" value="1"/>
</dbReference>
<dbReference type="PANTHER" id="PTHR12992">
    <property type="entry name" value="NUDIX HYDROLASE"/>
    <property type="match status" value="1"/>
</dbReference>
<evidence type="ECO:0000259" key="7">
    <source>
        <dbReference type="PROSITE" id="PS51462"/>
    </source>
</evidence>